<evidence type="ECO:0000313" key="2">
    <source>
        <dbReference type="Proteomes" id="UP000094329"/>
    </source>
</evidence>
<dbReference type="EMBL" id="MDTU01000006">
    <property type="protein sequence ID" value="ODN41170.1"/>
    <property type="molecule type" value="Genomic_DNA"/>
</dbReference>
<reference evidence="1 2" key="1">
    <citation type="submission" date="2016-08" db="EMBL/GenBank/DDBJ databases">
        <title>Draft genome sequence of Candidatus Piscirickettsia litoralis, from seawater.</title>
        <authorList>
            <person name="Wan X."/>
            <person name="Lee A.J."/>
            <person name="Hou S."/>
            <person name="Donachie S.P."/>
        </authorList>
    </citation>
    <scope>NUCLEOTIDE SEQUENCE [LARGE SCALE GENOMIC DNA]</scope>
    <source>
        <strain evidence="1 2">Y2</strain>
    </source>
</reference>
<name>A0ABX3A139_9GAMM</name>
<dbReference type="Gene3D" id="2.40.10.180">
    <property type="entry name" value="Phage tail proteins"/>
    <property type="match status" value="1"/>
</dbReference>
<sequence length="107" mass="11743">MFDDIAIAAFKAACARIGERVTKADGSEVIGLFDQHYIDPSLGNAVDLQTTQSTLRLLSKEAVEINDGDILIIKDMNYRVDHIEPIYPVCVDIVLIQKGASSGRTYT</sequence>
<protein>
    <submittedName>
        <fullName evidence="1">Uncharacterized protein</fullName>
    </submittedName>
</protein>
<dbReference type="Proteomes" id="UP000094329">
    <property type="component" value="Unassembled WGS sequence"/>
</dbReference>
<dbReference type="InterPro" id="IPR053734">
    <property type="entry name" value="Phage_Head-Tail_Connect_sf"/>
</dbReference>
<dbReference type="InterPro" id="IPR008018">
    <property type="entry name" value="Phage_tail_attach_FII"/>
</dbReference>
<dbReference type="Pfam" id="PF05354">
    <property type="entry name" value="Phage_attach"/>
    <property type="match status" value="1"/>
</dbReference>
<gene>
    <name evidence="1" type="ORF">BGC07_18015</name>
</gene>
<evidence type="ECO:0000313" key="1">
    <source>
        <dbReference type="EMBL" id="ODN41170.1"/>
    </source>
</evidence>
<organism evidence="1 2">
    <name type="scientific">Piscirickettsia litoralis</name>
    <dbReference type="NCBI Taxonomy" id="1891921"/>
    <lineage>
        <taxon>Bacteria</taxon>
        <taxon>Pseudomonadati</taxon>
        <taxon>Pseudomonadota</taxon>
        <taxon>Gammaproteobacteria</taxon>
        <taxon>Thiotrichales</taxon>
        <taxon>Piscirickettsiaceae</taxon>
        <taxon>Piscirickettsia</taxon>
    </lineage>
</organism>
<keyword evidence="2" id="KW-1185">Reference proteome</keyword>
<dbReference type="RefSeq" id="WP_069314443.1">
    <property type="nucleotide sequence ID" value="NZ_MDTU01000006.1"/>
</dbReference>
<comment type="caution">
    <text evidence="1">The sequence shown here is derived from an EMBL/GenBank/DDBJ whole genome shotgun (WGS) entry which is preliminary data.</text>
</comment>
<proteinExistence type="predicted"/>
<accession>A0ABX3A139</accession>